<dbReference type="NCBIfam" id="NF038065">
    <property type="entry name" value="Pr6Pr"/>
    <property type="match status" value="1"/>
</dbReference>
<feature type="transmembrane region" description="Helical" evidence="1">
    <location>
        <begin position="46"/>
        <end position="70"/>
    </location>
</feature>
<name>A0ABV9TMA1_9MICC</name>
<keyword evidence="1" id="KW-0472">Membrane</keyword>
<evidence type="ECO:0000259" key="2">
    <source>
        <dbReference type="PROSITE" id="PS50206"/>
    </source>
</evidence>
<feature type="transmembrane region" description="Helical" evidence="1">
    <location>
        <begin position="82"/>
        <end position="102"/>
    </location>
</feature>
<sequence>MRRLFAVTRAAAAAAMVAAVLGQFRVSLQFWVDRGDRHIAVDVANFFSYFTIQSSLLLAVVLAVGAGLLLRGPGAEPGAFSALRAAATTYTVVTGLVYNVLLRGIPLPAGLEQQWSNEVLHLIAPVYVLLDWLLAPGRRPVRWRVVGWTAVYPVLWVVYTLVRAPRVLDEATGAPYWYPYPFLDPYATAGGYSAVAVWVAVLAGLVTVVAGGVVAISRRGRAPVRPLPS</sequence>
<feature type="domain" description="Rhodanese" evidence="2">
    <location>
        <begin position="190"/>
        <end position="225"/>
    </location>
</feature>
<dbReference type="Proteomes" id="UP001595797">
    <property type="component" value="Unassembled WGS sequence"/>
</dbReference>
<proteinExistence type="predicted"/>
<reference evidence="4" key="1">
    <citation type="journal article" date="2019" name="Int. J. Syst. Evol. Microbiol.">
        <title>The Global Catalogue of Microorganisms (GCM) 10K type strain sequencing project: providing services to taxonomists for standard genome sequencing and annotation.</title>
        <authorList>
            <consortium name="The Broad Institute Genomics Platform"/>
            <consortium name="The Broad Institute Genome Sequencing Center for Infectious Disease"/>
            <person name="Wu L."/>
            <person name="Ma J."/>
        </authorList>
    </citation>
    <scope>NUCLEOTIDE SEQUENCE [LARGE SCALE GENOMIC DNA]</scope>
    <source>
        <strain evidence="4">CGMCC 4.6946</strain>
    </source>
</reference>
<dbReference type="PROSITE" id="PS50206">
    <property type="entry name" value="RHODANESE_3"/>
    <property type="match status" value="1"/>
</dbReference>
<organism evidence="3 4">
    <name type="scientific">Kocuria oceani</name>
    <dbReference type="NCBI Taxonomy" id="988827"/>
    <lineage>
        <taxon>Bacteria</taxon>
        <taxon>Bacillati</taxon>
        <taxon>Actinomycetota</taxon>
        <taxon>Actinomycetes</taxon>
        <taxon>Micrococcales</taxon>
        <taxon>Micrococcaceae</taxon>
        <taxon>Kocuria</taxon>
    </lineage>
</organism>
<comment type="caution">
    <text evidence="3">The sequence shown here is derived from an EMBL/GenBank/DDBJ whole genome shotgun (WGS) entry which is preliminary data.</text>
</comment>
<dbReference type="RefSeq" id="WP_277551819.1">
    <property type="nucleotide sequence ID" value="NZ_JARAMH010000014.1"/>
</dbReference>
<feature type="transmembrane region" description="Helical" evidence="1">
    <location>
        <begin position="195"/>
        <end position="216"/>
    </location>
</feature>
<gene>
    <name evidence="3" type="ORF">ACFPCS_12000</name>
</gene>
<dbReference type="InterPro" id="IPR049713">
    <property type="entry name" value="Pr6Pr-like"/>
</dbReference>
<keyword evidence="4" id="KW-1185">Reference proteome</keyword>
<evidence type="ECO:0000313" key="4">
    <source>
        <dbReference type="Proteomes" id="UP001595797"/>
    </source>
</evidence>
<keyword evidence="1" id="KW-1133">Transmembrane helix</keyword>
<evidence type="ECO:0000256" key="1">
    <source>
        <dbReference type="SAM" id="Phobius"/>
    </source>
</evidence>
<feature type="transmembrane region" description="Helical" evidence="1">
    <location>
        <begin position="114"/>
        <end position="133"/>
    </location>
</feature>
<protein>
    <submittedName>
        <fullName evidence="3">Pr6Pr family membrane protein</fullName>
    </submittedName>
</protein>
<keyword evidence="1" id="KW-0812">Transmembrane</keyword>
<dbReference type="EMBL" id="JBHSIW010000016">
    <property type="protein sequence ID" value="MFC4904290.1"/>
    <property type="molecule type" value="Genomic_DNA"/>
</dbReference>
<feature type="transmembrane region" description="Helical" evidence="1">
    <location>
        <begin position="145"/>
        <end position="162"/>
    </location>
</feature>
<evidence type="ECO:0000313" key="3">
    <source>
        <dbReference type="EMBL" id="MFC4904290.1"/>
    </source>
</evidence>
<accession>A0ABV9TMA1</accession>
<dbReference type="InterPro" id="IPR001763">
    <property type="entry name" value="Rhodanese-like_dom"/>
</dbReference>